<evidence type="ECO:0000313" key="4">
    <source>
        <dbReference type="Proteomes" id="UP000029964"/>
    </source>
</evidence>
<feature type="compositionally biased region" description="Polar residues" evidence="1">
    <location>
        <begin position="251"/>
        <end position="286"/>
    </location>
</feature>
<feature type="compositionally biased region" description="Basic and acidic residues" evidence="1">
    <location>
        <begin position="600"/>
        <end position="609"/>
    </location>
</feature>
<reference evidence="4" key="1">
    <citation type="journal article" date="2014" name="Genome Announc.">
        <title>Genome sequence and annotation of Acremonium chrysogenum, producer of the beta-lactam antibiotic cephalosporin C.</title>
        <authorList>
            <person name="Terfehr D."/>
            <person name="Dahlmann T.A."/>
            <person name="Specht T."/>
            <person name="Zadra I."/>
            <person name="Kuernsteiner H."/>
            <person name="Kueck U."/>
        </authorList>
    </citation>
    <scope>NUCLEOTIDE SEQUENCE [LARGE SCALE GENOMIC DNA]</scope>
    <source>
        <strain evidence="4">ATCC 11550 / CBS 779.69 / DSM 880 / IAM 14645 / JCM 23072 / IMI 49137</strain>
    </source>
</reference>
<dbReference type="HOGENOM" id="CLU_008050_0_0_1"/>
<feature type="compositionally biased region" description="Pro residues" evidence="1">
    <location>
        <begin position="198"/>
        <end position="227"/>
    </location>
</feature>
<dbReference type="InterPro" id="IPR035892">
    <property type="entry name" value="C2_domain_sf"/>
</dbReference>
<dbReference type="PANTHER" id="PTHR47052">
    <property type="entry name" value="CONSERVED SERINE PROLINE-RICH PROTEIN (AFU_ORTHOLOGUE AFUA_2G01790)"/>
    <property type="match status" value="1"/>
</dbReference>
<name>A0A086SWS6_HAPC1</name>
<feature type="compositionally biased region" description="Low complexity" evidence="1">
    <location>
        <begin position="886"/>
        <end position="895"/>
    </location>
</feature>
<evidence type="ECO:0000259" key="2">
    <source>
        <dbReference type="PROSITE" id="PS50004"/>
    </source>
</evidence>
<dbReference type="PANTHER" id="PTHR47052:SF3">
    <property type="entry name" value="INGRESSION PROTEIN 1"/>
    <property type="match status" value="1"/>
</dbReference>
<dbReference type="SUPFAM" id="SSF49562">
    <property type="entry name" value="C2 domain (Calcium/lipid-binding domain, CaLB)"/>
    <property type="match status" value="1"/>
</dbReference>
<feature type="compositionally biased region" description="Basic and acidic residues" evidence="1">
    <location>
        <begin position="390"/>
        <end position="401"/>
    </location>
</feature>
<evidence type="ECO:0000313" key="3">
    <source>
        <dbReference type="EMBL" id="KFH41558.1"/>
    </source>
</evidence>
<dbReference type="EMBL" id="JPKY01000124">
    <property type="protein sequence ID" value="KFH41558.1"/>
    <property type="molecule type" value="Genomic_DNA"/>
</dbReference>
<proteinExistence type="predicted"/>
<comment type="caution">
    <text evidence="3">The sequence shown here is derived from an EMBL/GenBank/DDBJ whole genome shotgun (WGS) entry which is preliminary data.</text>
</comment>
<organism evidence="3 4">
    <name type="scientific">Hapsidospora chrysogenum (strain ATCC 11550 / CBS 779.69 / DSM 880 / IAM 14645 / JCM 23072 / IMI 49137)</name>
    <name type="common">Acremonium chrysogenum</name>
    <dbReference type="NCBI Taxonomy" id="857340"/>
    <lineage>
        <taxon>Eukaryota</taxon>
        <taxon>Fungi</taxon>
        <taxon>Dikarya</taxon>
        <taxon>Ascomycota</taxon>
        <taxon>Pezizomycotina</taxon>
        <taxon>Sordariomycetes</taxon>
        <taxon>Hypocreomycetidae</taxon>
        <taxon>Hypocreales</taxon>
        <taxon>Bionectriaceae</taxon>
        <taxon>Hapsidospora</taxon>
    </lineage>
</organism>
<feature type="compositionally biased region" description="Polar residues" evidence="1">
    <location>
        <begin position="660"/>
        <end position="688"/>
    </location>
</feature>
<dbReference type="Pfam" id="PF00168">
    <property type="entry name" value="C2"/>
    <property type="match status" value="1"/>
</dbReference>
<feature type="compositionally biased region" description="Basic and acidic residues" evidence="1">
    <location>
        <begin position="296"/>
        <end position="314"/>
    </location>
</feature>
<feature type="domain" description="C2" evidence="2">
    <location>
        <begin position="13"/>
        <end position="131"/>
    </location>
</feature>
<sequence>MATGKLKNSFNAPHTAGIFADLSVDGPEIGTLVAIVDRAKNLPNRKTIGKQDPYCAARLGKEAKKTATDIRGGQTPRWDQELRFKVHDGPDYYQLKVSVFTDDKRTDLVGEAWIDLKSIIVPGGGQGDIWQTLTCRGKYAGEIRLEITYYDTRPKPEKPVAKPRPQPAATERENAPVKQRAPMGRRPLPSDPVTGEAPVPPQAPVPASAPAPAPAPVPIQAKAPPPQEQYQTPPRAHAKHLSHSGYVPNHSPLQSVEYQTPPSASRSQLHLDQYSPSPHAQNQPPSWTEPPRQSHRQMDPFESPSRHYDNREYSPRGPVPSYHQAESRGQPLPEHYDHLPEPRQMPPPMEDDRPPPPPAHRTAYGGPGTEVAHKNSFDAPSQRAVAPMPMRHDVLKNEAHRHSVSAYPPARPTFRPYDSAPPAQNPVPSQDVPGYEPSQPRHHSYDSSYEPHPKSMQPMVEDVPESPTGPYGHNYRRSSSRVPHPDEMGYDYGQNPAPLNLSRSPGASPMRHSPSPQREESGGYHDQGYDTQPSPSASREFGSSPGRGHYNQTPPDRGQYSRYGSEYEDSMQRPSKSSQGLPELPSSLVPGVDPSLSQELAERIQDDRRHDRRYTTQNVGTPPRGRHTSEPPPSYGPGDGGTYGYAPPLPQQPYERRSGTDVTYSSGQEQRMVHSHSTSPTPQSNPQYTIKRKSVSPAPPPAENRRLSDVPFGPDSFDAFNTNISAREDRALVDPNAKIVTHDGREVDPSDHLPVESWAPEPTPKQSKEPSPEPRARPSPSGAQPMPPSSRRLVRTGGRPQNPPALPHPSYGPQDPQTPPSAGRNRLHKKTRSSITGPPAGAGSSPLAPISSENYQDRQGPYATTPTRGGPPRSPNHYDYPNENNAPPHYGAAPAAAPPVPAKVPIGPTMSGANGMAGDDALMQEMQRIDIGAGRSRRRGGY</sequence>
<protein>
    <submittedName>
        <fullName evidence="3">Ingression protein-like protein</fullName>
    </submittedName>
</protein>
<dbReference type="AlphaFoldDB" id="A0A086SWS6"/>
<dbReference type="Gene3D" id="2.60.40.150">
    <property type="entry name" value="C2 domain"/>
    <property type="match status" value="1"/>
</dbReference>
<feature type="region of interest" description="Disordered" evidence="1">
    <location>
        <begin position="153"/>
        <end position="942"/>
    </location>
</feature>
<dbReference type="SMART" id="SM00239">
    <property type="entry name" value="C2"/>
    <property type="match status" value="1"/>
</dbReference>
<accession>A0A086SWS6</accession>
<feature type="compositionally biased region" description="Low complexity" evidence="1">
    <location>
        <begin position="833"/>
        <end position="852"/>
    </location>
</feature>
<feature type="compositionally biased region" description="Basic and acidic residues" evidence="1">
    <location>
        <begin position="740"/>
        <end position="754"/>
    </location>
</feature>
<dbReference type="InterPro" id="IPR000008">
    <property type="entry name" value="C2_dom"/>
</dbReference>
<dbReference type="InterPro" id="IPR052981">
    <property type="entry name" value="Ingression_C2_domain"/>
</dbReference>
<dbReference type="PROSITE" id="PS50004">
    <property type="entry name" value="C2"/>
    <property type="match status" value="1"/>
</dbReference>
<dbReference type="STRING" id="857340.A0A086SWS6"/>
<feature type="compositionally biased region" description="Basic and acidic residues" evidence="1">
    <location>
        <begin position="766"/>
        <end position="776"/>
    </location>
</feature>
<evidence type="ECO:0000256" key="1">
    <source>
        <dbReference type="SAM" id="MobiDB-lite"/>
    </source>
</evidence>
<dbReference type="Proteomes" id="UP000029964">
    <property type="component" value="Unassembled WGS sequence"/>
</dbReference>
<gene>
    <name evidence="3" type="ORF">ACRE_077420</name>
</gene>
<feature type="compositionally biased region" description="Basic and acidic residues" evidence="1">
    <location>
        <begin position="443"/>
        <end position="453"/>
    </location>
</feature>
<dbReference type="OrthoDB" id="270970at2759"/>
<keyword evidence="4" id="KW-1185">Reference proteome</keyword>